<evidence type="ECO:0000313" key="22">
    <source>
        <dbReference type="Proteomes" id="UP000218896"/>
    </source>
</evidence>
<dbReference type="GO" id="GO:0017004">
    <property type="term" value="P:cytochrome complex assembly"/>
    <property type="evidence" value="ECO:0007669"/>
    <property type="project" value="UniProtKB-UniRule"/>
</dbReference>
<dbReference type="PANTHER" id="PTHR32234">
    <property type="entry name" value="THIOL:DISULFIDE INTERCHANGE PROTEIN DSBD"/>
    <property type="match status" value="1"/>
</dbReference>
<feature type="region of interest" description="Disordered" evidence="19">
    <location>
        <begin position="150"/>
        <end position="184"/>
    </location>
</feature>
<name>A0A2A2F961_9GAMM</name>
<evidence type="ECO:0000256" key="19">
    <source>
        <dbReference type="SAM" id="MobiDB-lite"/>
    </source>
</evidence>
<dbReference type="GO" id="GO:0009055">
    <property type="term" value="F:electron transfer activity"/>
    <property type="evidence" value="ECO:0007669"/>
    <property type="project" value="UniProtKB-UniRule"/>
</dbReference>
<evidence type="ECO:0000313" key="21">
    <source>
        <dbReference type="EMBL" id="PAU81264.1"/>
    </source>
</evidence>
<keyword evidence="4 18" id="KW-1003">Cell membrane</keyword>
<keyword evidence="5 18" id="KW-0997">Cell inner membrane</keyword>
<dbReference type="Gene3D" id="3.40.30.10">
    <property type="entry name" value="Glutaredoxin"/>
    <property type="match status" value="1"/>
</dbReference>
<dbReference type="Proteomes" id="UP000218896">
    <property type="component" value="Unassembled WGS sequence"/>
</dbReference>
<dbReference type="NCBIfam" id="NF001419">
    <property type="entry name" value="PRK00293.1"/>
    <property type="match status" value="1"/>
</dbReference>
<dbReference type="Gene3D" id="2.60.40.1250">
    <property type="entry name" value="Thiol:disulfide interchange protein DsbD, N-terminal domain"/>
    <property type="match status" value="1"/>
</dbReference>
<accession>A0A2A2F961</accession>
<keyword evidence="11 18" id="KW-0560">Oxidoreductase</keyword>
<evidence type="ECO:0000256" key="8">
    <source>
        <dbReference type="ARBA" id="ARBA00022748"/>
    </source>
</evidence>
<dbReference type="InterPro" id="IPR036249">
    <property type="entry name" value="Thioredoxin-like_sf"/>
</dbReference>
<dbReference type="InterPro" id="IPR003834">
    <property type="entry name" value="Cyt_c_assmbl_TM_dom"/>
</dbReference>
<sequence precursor="true">MGVTIILTRLLILLLALVGPAAAQSPFSNGSGGDFPPVEEAFPFTAWAEDGELVLNWDVTPEYYLYEDRISIETEPADALALPPRFSIDSEIKDDPYFGKTPVFYEPVSASLSPTEGDGDGPIRVTVEWQGCAEAGLCYTPQTETLRYNPADGSVMYPAPEQDTASSASGGSDSSSPSGGDDGRWRGGSLETLLSSDSLLWAMLVFYGLGLGLTFTPCVLPMIPIVSAVVAGQRQLNTLQAFYLSLAYVLGMALTYAAAGVLVGLLGASFNIQAHLQAPWVLALFAGLFTLLALAMFGVFEIRLPQRVMNRLTRQSERLSGGNVAGVAGIGALSALIVSPCVTAPLAAALVYLSATQNATMGGLALFALALGMGTPLILVGTGGRRFMPQPGPWMNRIKAAFGILMLAVAIWLLERVIPGPAALVLWALLLAVTGVQLGAFEPLGEGWPRTRKGIGVVLVLVAAMLLAGAMAGASDPLRPLEPFHAGSGSGGAGLPEEPFERVSEAGRIEARLEQAAEAGKPVILDFYADWCISCKVMERQVFDTEPVLEAMKGFERLQVDVTDNTAADQALLDRFNLFGPPTLLFFNAQGEELKQARILGEMDQDEFLEHLERVRERTGV</sequence>
<keyword evidence="7 18" id="KW-0732">Signal</keyword>
<dbReference type="EC" id="1.8.1.8" evidence="18"/>
<evidence type="ECO:0000256" key="16">
    <source>
        <dbReference type="ARBA" id="ARBA00047388"/>
    </source>
</evidence>
<comment type="function">
    <text evidence="18">Required to facilitate the formation of correct disulfide bonds in some periplasmic proteins and for the assembly of the periplasmic c-type cytochromes. Acts by transferring electrons from cytoplasmic thioredoxin to the periplasm. This transfer involves a cascade of disulfide bond formation and reduction steps.</text>
</comment>
<feature type="chain" id="PRO_5013411903" description="Thiol:disulfide interchange protein DsbD" evidence="18">
    <location>
        <begin position="24"/>
        <end position="621"/>
    </location>
</feature>
<dbReference type="AlphaFoldDB" id="A0A2A2F961"/>
<dbReference type="Pfam" id="PF13899">
    <property type="entry name" value="Thioredoxin_7"/>
    <property type="match status" value="1"/>
</dbReference>
<keyword evidence="6 18" id="KW-0812">Transmembrane</keyword>
<dbReference type="SUPFAM" id="SSF74863">
    <property type="entry name" value="Thiol:disulfide interchange protein DsbD, N-terminal domain (DsbD-alpha)"/>
    <property type="match status" value="1"/>
</dbReference>
<dbReference type="PROSITE" id="PS51352">
    <property type="entry name" value="THIOREDOXIN_2"/>
    <property type="match status" value="1"/>
</dbReference>
<feature type="transmembrane region" description="Helical" evidence="18">
    <location>
        <begin position="323"/>
        <end position="353"/>
    </location>
</feature>
<feature type="transmembrane region" description="Helical" evidence="18">
    <location>
        <begin position="424"/>
        <end position="442"/>
    </location>
</feature>
<evidence type="ECO:0000259" key="20">
    <source>
        <dbReference type="PROSITE" id="PS51352"/>
    </source>
</evidence>
<comment type="similarity">
    <text evidence="2 18">Belongs to the thioredoxin family. DsbD subfamily.</text>
</comment>
<feature type="domain" description="Thioredoxin" evidence="20">
    <location>
        <begin position="491"/>
        <end position="617"/>
    </location>
</feature>
<organism evidence="21 22">
    <name type="scientific">Halovibrio salipaludis</name>
    <dbReference type="NCBI Taxonomy" id="2032626"/>
    <lineage>
        <taxon>Bacteria</taxon>
        <taxon>Pseudomonadati</taxon>
        <taxon>Pseudomonadota</taxon>
        <taxon>Gammaproteobacteria</taxon>
        <taxon>Oceanospirillales</taxon>
        <taxon>Halomonadaceae</taxon>
        <taxon>Halovibrio</taxon>
    </lineage>
</organism>
<dbReference type="SUPFAM" id="SSF52833">
    <property type="entry name" value="Thioredoxin-like"/>
    <property type="match status" value="1"/>
</dbReference>
<feature type="transmembrane region" description="Helical" evidence="18">
    <location>
        <begin position="359"/>
        <end position="380"/>
    </location>
</feature>
<comment type="catalytic activity">
    <reaction evidence="17 18">
        <text>[protein]-dithiol + NADP(+) = [protein]-disulfide + NADPH + H(+)</text>
        <dbReference type="Rhea" id="RHEA:18753"/>
        <dbReference type="Rhea" id="RHEA-COMP:10593"/>
        <dbReference type="Rhea" id="RHEA-COMP:10594"/>
        <dbReference type="ChEBI" id="CHEBI:15378"/>
        <dbReference type="ChEBI" id="CHEBI:29950"/>
        <dbReference type="ChEBI" id="CHEBI:50058"/>
        <dbReference type="ChEBI" id="CHEBI:57783"/>
        <dbReference type="ChEBI" id="CHEBI:58349"/>
        <dbReference type="EC" id="1.8.1.8"/>
    </reaction>
</comment>
<keyword evidence="14 18" id="KW-1015">Disulfide bond</keyword>
<comment type="subcellular location">
    <subcellularLocation>
        <location evidence="1 18">Cell inner membrane</location>
        <topology evidence="1 18">Multi-pass membrane protein</topology>
    </subcellularLocation>
</comment>
<keyword evidence="10 18" id="KW-1133">Transmembrane helix</keyword>
<dbReference type="EMBL" id="NSKD01000002">
    <property type="protein sequence ID" value="PAU81264.1"/>
    <property type="molecule type" value="Genomic_DNA"/>
</dbReference>
<dbReference type="CDD" id="cd02953">
    <property type="entry name" value="DsbDgamma"/>
    <property type="match status" value="1"/>
</dbReference>
<keyword evidence="9 18" id="KW-0249">Electron transport</keyword>
<protein>
    <recommendedName>
        <fullName evidence="18">Thiol:disulfide interchange protein DsbD</fullName>
        <ecNumber evidence="18">1.8.1.8</ecNumber>
    </recommendedName>
    <alternativeName>
        <fullName evidence="18">Protein-disulfide reductase</fullName>
        <shortName evidence="18">Disulfide reductase</shortName>
    </alternativeName>
</protein>
<evidence type="ECO:0000256" key="12">
    <source>
        <dbReference type="ARBA" id="ARBA00023027"/>
    </source>
</evidence>
<dbReference type="InterPro" id="IPR013766">
    <property type="entry name" value="Thioredoxin_domain"/>
</dbReference>
<feature type="signal peptide" evidence="18">
    <location>
        <begin position="1"/>
        <end position="23"/>
    </location>
</feature>
<keyword evidence="8 18" id="KW-0201">Cytochrome c-type biogenesis</keyword>
<proteinExistence type="inferred from homology"/>
<comment type="caution">
    <text evidence="18">Lacks conserved residue(s) required for the propagation of feature annotation.</text>
</comment>
<evidence type="ECO:0000256" key="11">
    <source>
        <dbReference type="ARBA" id="ARBA00023002"/>
    </source>
</evidence>
<keyword evidence="22" id="KW-1185">Reference proteome</keyword>
<feature type="disulfide bond" description="Redox-active" evidence="18">
    <location>
        <begin position="532"/>
        <end position="535"/>
    </location>
</feature>
<evidence type="ECO:0000256" key="18">
    <source>
        <dbReference type="HAMAP-Rule" id="MF_00399"/>
    </source>
</evidence>
<evidence type="ECO:0000256" key="9">
    <source>
        <dbReference type="ARBA" id="ARBA00022982"/>
    </source>
</evidence>
<keyword evidence="13 18" id="KW-0472">Membrane</keyword>
<feature type="disulfide bond" description="Redox-active" evidence="18">
    <location>
        <begin position="132"/>
        <end position="138"/>
    </location>
</feature>
<dbReference type="GO" id="GO:0045454">
    <property type="term" value="P:cell redox homeostasis"/>
    <property type="evidence" value="ECO:0007669"/>
    <property type="project" value="TreeGrafter"/>
</dbReference>
<dbReference type="Pfam" id="PF02683">
    <property type="entry name" value="DsbD_TM"/>
    <property type="match status" value="1"/>
</dbReference>
<keyword evidence="3 18" id="KW-0813">Transport</keyword>
<dbReference type="GO" id="GO:0047134">
    <property type="term" value="F:protein-disulfide reductase [NAD(P)H] activity"/>
    <property type="evidence" value="ECO:0007669"/>
    <property type="project" value="UniProtKB-UniRule"/>
</dbReference>
<gene>
    <name evidence="18" type="primary">dsbD</name>
    <name evidence="21" type="ORF">CK501_06840</name>
</gene>
<evidence type="ECO:0000256" key="17">
    <source>
        <dbReference type="ARBA" id="ARBA00047804"/>
    </source>
</evidence>
<feature type="transmembrane region" description="Helical" evidence="18">
    <location>
        <begin position="199"/>
        <end position="230"/>
    </location>
</feature>
<evidence type="ECO:0000256" key="15">
    <source>
        <dbReference type="ARBA" id="ARBA00023284"/>
    </source>
</evidence>
<keyword evidence="12 18" id="KW-0520">NAD</keyword>
<feature type="transmembrane region" description="Helical" evidence="18">
    <location>
        <begin position="280"/>
        <end position="302"/>
    </location>
</feature>
<evidence type="ECO:0000256" key="3">
    <source>
        <dbReference type="ARBA" id="ARBA00022448"/>
    </source>
</evidence>
<evidence type="ECO:0000256" key="2">
    <source>
        <dbReference type="ARBA" id="ARBA00007241"/>
    </source>
</evidence>
<feature type="transmembrane region" description="Helical" evidence="18">
    <location>
        <begin position="400"/>
        <end position="418"/>
    </location>
</feature>
<comment type="caution">
    <text evidence="21">The sequence shown here is derived from an EMBL/GenBank/DDBJ whole genome shotgun (WGS) entry which is preliminary data.</text>
</comment>
<dbReference type="HAMAP" id="MF_00399">
    <property type="entry name" value="DbsD"/>
    <property type="match status" value="1"/>
</dbReference>
<dbReference type="OrthoDB" id="9811036at2"/>
<evidence type="ECO:0000256" key="10">
    <source>
        <dbReference type="ARBA" id="ARBA00022989"/>
    </source>
</evidence>
<reference evidence="21 22" key="1">
    <citation type="submission" date="2017-08" db="EMBL/GenBank/DDBJ databases">
        <title>Halovibrio sewagensis sp. nov., isolated from wastewater of high salinity.</title>
        <authorList>
            <person name="Dong X."/>
            <person name="Zhang G."/>
        </authorList>
    </citation>
    <scope>NUCLEOTIDE SEQUENCE [LARGE SCALE GENOMIC DNA]</scope>
    <source>
        <strain evidence="21 22">YL5-2</strain>
    </source>
</reference>
<evidence type="ECO:0000256" key="13">
    <source>
        <dbReference type="ARBA" id="ARBA00023136"/>
    </source>
</evidence>
<feature type="transmembrane region" description="Helical" evidence="18">
    <location>
        <begin position="454"/>
        <end position="474"/>
    </location>
</feature>
<dbReference type="InterPro" id="IPR035671">
    <property type="entry name" value="DsbD_gamma"/>
</dbReference>
<dbReference type="GO" id="GO:0005886">
    <property type="term" value="C:plasma membrane"/>
    <property type="evidence" value="ECO:0007669"/>
    <property type="project" value="UniProtKB-SubCell"/>
</dbReference>
<evidence type="ECO:0000256" key="6">
    <source>
        <dbReference type="ARBA" id="ARBA00022692"/>
    </source>
</evidence>
<keyword evidence="15 18" id="KW-0676">Redox-active center</keyword>
<evidence type="ECO:0000256" key="7">
    <source>
        <dbReference type="ARBA" id="ARBA00022729"/>
    </source>
</evidence>
<evidence type="ECO:0000256" key="14">
    <source>
        <dbReference type="ARBA" id="ARBA00023157"/>
    </source>
</evidence>
<evidence type="ECO:0000256" key="4">
    <source>
        <dbReference type="ARBA" id="ARBA00022475"/>
    </source>
</evidence>
<dbReference type="InterPro" id="IPR028250">
    <property type="entry name" value="DsbDN"/>
</dbReference>
<dbReference type="InterPro" id="IPR022910">
    <property type="entry name" value="Thiol_diS_interchange_DbsD"/>
</dbReference>
<feature type="transmembrane region" description="Helical" evidence="18">
    <location>
        <begin position="242"/>
        <end position="268"/>
    </location>
</feature>
<evidence type="ECO:0000256" key="1">
    <source>
        <dbReference type="ARBA" id="ARBA00004429"/>
    </source>
</evidence>
<dbReference type="InterPro" id="IPR036929">
    <property type="entry name" value="DsbDN_sf"/>
</dbReference>
<feature type="compositionally biased region" description="Low complexity" evidence="19">
    <location>
        <begin position="165"/>
        <end position="179"/>
    </location>
</feature>
<dbReference type="Pfam" id="PF11412">
    <property type="entry name" value="DsbD_N"/>
    <property type="match status" value="1"/>
</dbReference>
<evidence type="ECO:0000256" key="5">
    <source>
        <dbReference type="ARBA" id="ARBA00022519"/>
    </source>
</evidence>
<dbReference type="PANTHER" id="PTHR32234:SF0">
    <property type="entry name" value="THIOL:DISULFIDE INTERCHANGE PROTEIN DSBD"/>
    <property type="match status" value="1"/>
</dbReference>
<comment type="catalytic activity">
    <reaction evidence="16 18">
        <text>[protein]-dithiol + NAD(+) = [protein]-disulfide + NADH + H(+)</text>
        <dbReference type="Rhea" id="RHEA:18749"/>
        <dbReference type="Rhea" id="RHEA-COMP:10593"/>
        <dbReference type="Rhea" id="RHEA-COMP:10594"/>
        <dbReference type="ChEBI" id="CHEBI:15378"/>
        <dbReference type="ChEBI" id="CHEBI:29950"/>
        <dbReference type="ChEBI" id="CHEBI:50058"/>
        <dbReference type="ChEBI" id="CHEBI:57540"/>
        <dbReference type="ChEBI" id="CHEBI:57945"/>
        <dbReference type="EC" id="1.8.1.8"/>
    </reaction>
</comment>